<accession>A0A4R4UZL7</accession>
<evidence type="ECO:0000313" key="3">
    <source>
        <dbReference type="Proteomes" id="UP000295258"/>
    </source>
</evidence>
<dbReference type="AlphaFoldDB" id="A0A4R4UZL7"/>
<keyword evidence="3" id="KW-1185">Reference proteome</keyword>
<gene>
    <name evidence="2" type="ORF">E1292_39330</name>
</gene>
<proteinExistence type="predicted"/>
<dbReference type="SUPFAM" id="SSF50370">
    <property type="entry name" value="Ricin B-like lectins"/>
    <property type="match status" value="1"/>
</dbReference>
<feature type="domain" description="Ricin B lectin" evidence="1">
    <location>
        <begin position="20"/>
        <end position="97"/>
    </location>
</feature>
<name>A0A4R4UZL7_9ACTN</name>
<dbReference type="EMBL" id="SMKO01000173">
    <property type="protein sequence ID" value="TDC95302.1"/>
    <property type="molecule type" value="Genomic_DNA"/>
</dbReference>
<protein>
    <submittedName>
        <fullName evidence="2">Alpha-L-arabinofuranosidase</fullName>
    </submittedName>
</protein>
<reference evidence="2 3" key="1">
    <citation type="submission" date="2019-03" db="EMBL/GenBank/DDBJ databases">
        <title>Draft genome sequences of novel Actinobacteria.</title>
        <authorList>
            <person name="Sahin N."/>
            <person name="Ay H."/>
            <person name="Saygin H."/>
        </authorList>
    </citation>
    <scope>NUCLEOTIDE SEQUENCE [LARGE SCALE GENOMIC DNA]</scope>
    <source>
        <strain evidence="2 3">KC310</strain>
    </source>
</reference>
<feature type="non-terminal residue" evidence="2">
    <location>
        <position position="103"/>
    </location>
</feature>
<sequence length="103" mass="11325">MLLVGVFVTPQASAATVDTNAWYVLINRNSGKALEVYNLSTADGGRITQWSRNNGNQQQWQFVDSGGGYYRIKSRHSGKVLDVHNWSTANGGAIVQWTDHNGT</sequence>
<evidence type="ECO:0000259" key="1">
    <source>
        <dbReference type="Pfam" id="PF14200"/>
    </source>
</evidence>
<dbReference type="Gene3D" id="2.80.10.50">
    <property type="match status" value="2"/>
</dbReference>
<dbReference type="Pfam" id="PF14200">
    <property type="entry name" value="RicinB_lectin_2"/>
    <property type="match status" value="1"/>
</dbReference>
<dbReference type="InterPro" id="IPR000772">
    <property type="entry name" value="Ricin_B_lectin"/>
</dbReference>
<comment type="caution">
    <text evidence="2">The sequence shown here is derived from an EMBL/GenBank/DDBJ whole genome shotgun (WGS) entry which is preliminary data.</text>
</comment>
<organism evidence="2 3">
    <name type="scientific">Nonomuraea deserti</name>
    <dbReference type="NCBI Taxonomy" id="1848322"/>
    <lineage>
        <taxon>Bacteria</taxon>
        <taxon>Bacillati</taxon>
        <taxon>Actinomycetota</taxon>
        <taxon>Actinomycetes</taxon>
        <taxon>Streptosporangiales</taxon>
        <taxon>Streptosporangiaceae</taxon>
        <taxon>Nonomuraea</taxon>
    </lineage>
</organism>
<evidence type="ECO:0000313" key="2">
    <source>
        <dbReference type="EMBL" id="TDC95302.1"/>
    </source>
</evidence>
<dbReference type="Proteomes" id="UP000295258">
    <property type="component" value="Unassembled WGS sequence"/>
</dbReference>
<dbReference type="InterPro" id="IPR035992">
    <property type="entry name" value="Ricin_B-like_lectins"/>
</dbReference>